<proteinExistence type="predicted"/>
<evidence type="ECO:0000256" key="5">
    <source>
        <dbReference type="SAM" id="Phobius"/>
    </source>
</evidence>
<dbReference type="Proteomes" id="UP001595765">
    <property type="component" value="Unassembled WGS sequence"/>
</dbReference>
<dbReference type="EMBL" id="JBHSBB010000019">
    <property type="protein sequence ID" value="MFC4035035.1"/>
    <property type="molecule type" value="Genomic_DNA"/>
</dbReference>
<keyword evidence="2 5" id="KW-0812">Transmembrane</keyword>
<evidence type="ECO:0000256" key="2">
    <source>
        <dbReference type="ARBA" id="ARBA00022692"/>
    </source>
</evidence>
<accession>A0ABV8HVZ9</accession>
<dbReference type="RefSeq" id="WP_386434255.1">
    <property type="nucleotide sequence ID" value="NZ_JBHSBB010000019.1"/>
</dbReference>
<name>A0ABV8HVZ9_9ACTN</name>
<evidence type="ECO:0000256" key="1">
    <source>
        <dbReference type="ARBA" id="ARBA00004141"/>
    </source>
</evidence>
<evidence type="ECO:0000313" key="8">
    <source>
        <dbReference type="Proteomes" id="UP001595765"/>
    </source>
</evidence>
<keyword evidence="8" id="KW-1185">Reference proteome</keyword>
<reference evidence="8" key="1">
    <citation type="journal article" date="2019" name="Int. J. Syst. Evol. Microbiol.">
        <title>The Global Catalogue of Microorganisms (GCM) 10K type strain sequencing project: providing services to taxonomists for standard genome sequencing and annotation.</title>
        <authorList>
            <consortium name="The Broad Institute Genomics Platform"/>
            <consortium name="The Broad Institute Genome Sequencing Center for Infectious Disease"/>
            <person name="Wu L."/>
            <person name="Ma J."/>
        </authorList>
    </citation>
    <scope>NUCLEOTIDE SEQUENCE [LARGE SCALE GENOMIC DNA]</scope>
    <source>
        <strain evidence="8">CGMCC 4.7237</strain>
    </source>
</reference>
<dbReference type="InterPro" id="IPR009908">
    <property type="entry name" value="Methylamine_util_MauE"/>
</dbReference>
<gene>
    <name evidence="7" type="ORF">ACFO3J_26710</name>
</gene>
<keyword evidence="4 5" id="KW-0472">Membrane</keyword>
<organism evidence="7 8">
    <name type="scientific">Streptomyces polygonati</name>
    <dbReference type="NCBI Taxonomy" id="1617087"/>
    <lineage>
        <taxon>Bacteria</taxon>
        <taxon>Bacillati</taxon>
        <taxon>Actinomycetota</taxon>
        <taxon>Actinomycetes</taxon>
        <taxon>Kitasatosporales</taxon>
        <taxon>Streptomycetaceae</taxon>
        <taxon>Streptomyces</taxon>
    </lineage>
</organism>
<evidence type="ECO:0000313" key="7">
    <source>
        <dbReference type="EMBL" id="MFC4035035.1"/>
    </source>
</evidence>
<evidence type="ECO:0000259" key="6">
    <source>
        <dbReference type="Pfam" id="PF07291"/>
    </source>
</evidence>
<feature type="domain" description="Methylamine utilisation protein MauE" evidence="6">
    <location>
        <begin position="9"/>
        <end position="142"/>
    </location>
</feature>
<dbReference type="Pfam" id="PF07291">
    <property type="entry name" value="MauE"/>
    <property type="match status" value="1"/>
</dbReference>
<comment type="subcellular location">
    <subcellularLocation>
        <location evidence="1">Membrane</location>
        <topology evidence="1">Multi-pass membrane protein</topology>
    </subcellularLocation>
</comment>
<protein>
    <submittedName>
        <fullName evidence="7">MauE/DoxX family redox-associated membrane protein</fullName>
    </submittedName>
</protein>
<feature type="transmembrane region" description="Helical" evidence="5">
    <location>
        <begin position="85"/>
        <end position="104"/>
    </location>
</feature>
<evidence type="ECO:0000256" key="3">
    <source>
        <dbReference type="ARBA" id="ARBA00022989"/>
    </source>
</evidence>
<keyword evidence="3 5" id="KW-1133">Transmembrane helix</keyword>
<comment type="caution">
    <text evidence="7">The sequence shown here is derived from an EMBL/GenBank/DDBJ whole genome shotgun (WGS) entry which is preliminary data.</text>
</comment>
<sequence length="186" mass="18463">MIPISHWAQVESRLILAMVFTLSAVVKVRSAPARAGFRAAFGALGGRLVRRATGTLAGRALPGAVPAVEVALAAGLLVPASADPALAGAVVVLAAFGAALAAALRRGAAVSCNCFGVSHRPVSRAQLARNTLLVAVAVLGLLGSRGDSGAGPVGLPALLVGLLGAGAAAWIVSLWEDLTDLLAAPR</sequence>
<feature type="transmembrane region" description="Helical" evidence="5">
    <location>
        <begin position="125"/>
        <end position="143"/>
    </location>
</feature>
<evidence type="ECO:0000256" key="4">
    <source>
        <dbReference type="ARBA" id="ARBA00023136"/>
    </source>
</evidence>
<feature type="transmembrane region" description="Helical" evidence="5">
    <location>
        <begin position="155"/>
        <end position="175"/>
    </location>
</feature>